<evidence type="ECO:0000313" key="7">
    <source>
        <dbReference type="Proteomes" id="UP000572680"/>
    </source>
</evidence>
<dbReference type="RefSeq" id="WP_182845312.1">
    <property type="nucleotide sequence ID" value="NZ_BAAALP010000033.1"/>
</dbReference>
<dbReference type="PANTHER" id="PTHR30055">
    <property type="entry name" value="HTH-TYPE TRANSCRIPTIONAL REGULATOR RUTR"/>
    <property type="match status" value="1"/>
</dbReference>
<keyword evidence="1" id="KW-0805">Transcription regulation</keyword>
<organism evidence="6 7">
    <name type="scientific">Actinomadura namibiensis</name>
    <dbReference type="NCBI Taxonomy" id="182080"/>
    <lineage>
        <taxon>Bacteria</taxon>
        <taxon>Bacillati</taxon>
        <taxon>Actinomycetota</taxon>
        <taxon>Actinomycetes</taxon>
        <taxon>Streptosporangiales</taxon>
        <taxon>Thermomonosporaceae</taxon>
        <taxon>Actinomadura</taxon>
    </lineage>
</organism>
<dbReference type="SUPFAM" id="SSF48498">
    <property type="entry name" value="Tetracyclin repressor-like, C-terminal domain"/>
    <property type="match status" value="1"/>
</dbReference>
<dbReference type="GO" id="GO:0003700">
    <property type="term" value="F:DNA-binding transcription factor activity"/>
    <property type="evidence" value="ECO:0007669"/>
    <property type="project" value="TreeGrafter"/>
</dbReference>
<feature type="domain" description="HTH tetR-type" evidence="5">
    <location>
        <begin position="8"/>
        <end position="68"/>
    </location>
</feature>
<dbReference type="InterPro" id="IPR001647">
    <property type="entry name" value="HTH_TetR"/>
</dbReference>
<dbReference type="PANTHER" id="PTHR30055:SF209">
    <property type="entry name" value="POSSIBLE TRANSCRIPTIONAL REGULATORY PROTEIN (PROBABLY TETR-FAMILY)"/>
    <property type="match status" value="1"/>
</dbReference>
<gene>
    <name evidence="6" type="ORF">HNR61_004711</name>
</gene>
<dbReference type="InterPro" id="IPR025996">
    <property type="entry name" value="MT1864/Rv1816-like_C"/>
</dbReference>
<evidence type="ECO:0000313" key="6">
    <source>
        <dbReference type="EMBL" id="MBA8953061.1"/>
    </source>
</evidence>
<evidence type="ECO:0000259" key="5">
    <source>
        <dbReference type="PROSITE" id="PS50977"/>
    </source>
</evidence>
<evidence type="ECO:0000256" key="1">
    <source>
        <dbReference type="ARBA" id="ARBA00023015"/>
    </source>
</evidence>
<proteinExistence type="predicted"/>
<dbReference type="SUPFAM" id="SSF46689">
    <property type="entry name" value="Homeodomain-like"/>
    <property type="match status" value="1"/>
</dbReference>
<evidence type="ECO:0000256" key="4">
    <source>
        <dbReference type="PROSITE-ProRule" id="PRU00335"/>
    </source>
</evidence>
<dbReference type="Gene3D" id="1.10.357.10">
    <property type="entry name" value="Tetracycline Repressor, domain 2"/>
    <property type="match status" value="1"/>
</dbReference>
<keyword evidence="2 4" id="KW-0238">DNA-binding</keyword>
<accession>A0A7W3LRL0</accession>
<comment type="caution">
    <text evidence="6">The sequence shown here is derived from an EMBL/GenBank/DDBJ whole genome shotgun (WGS) entry which is preliminary data.</text>
</comment>
<dbReference type="Pfam" id="PF13305">
    <property type="entry name" value="TetR_C_33"/>
    <property type="match status" value="1"/>
</dbReference>
<evidence type="ECO:0000256" key="2">
    <source>
        <dbReference type="ARBA" id="ARBA00023125"/>
    </source>
</evidence>
<evidence type="ECO:0000256" key="3">
    <source>
        <dbReference type="ARBA" id="ARBA00023163"/>
    </source>
</evidence>
<dbReference type="InterPro" id="IPR050109">
    <property type="entry name" value="HTH-type_TetR-like_transc_reg"/>
</dbReference>
<dbReference type="PROSITE" id="PS50977">
    <property type="entry name" value="HTH_TETR_2"/>
    <property type="match status" value="1"/>
</dbReference>
<dbReference type="EMBL" id="JACJIA010000006">
    <property type="protein sequence ID" value="MBA8953061.1"/>
    <property type="molecule type" value="Genomic_DNA"/>
</dbReference>
<keyword evidence="3" id="KW-0804">Transcription</keyword>
<feature type="DNA-binding region" description="H-T-H motif" evidence="4">
    <location>
        <begin position="31"/>
        <end position="50"/>
    </location>
</feature>
<protein>
    <submittedName>
        <fullName evidence="6">AcrR family transcriptional regulator</fullName>
    </submittedName>
</protein>
<dbReference type="InterPro" id="IPR009057">
    <property type="entry name" value="Homeodomain-like_sf"/>
</dbReference>
<dbReference type="InterPro" id="IPR036271">
    <property type="entry name" value="Tet_transcr_reg_TetR-rel_C_sf"/>
</dbReference>
<dbReference type="Pfam" id="PF00440">
    <property type="entry name" value="TetR_N"/>
    <property type="match status" value="1"/>
</dbReference>
<dbReference type="Proteomes" id="UP000572680">
    <property type="component" value="Unassembled WGS sequence"/>
</dbReference>
<sequence length="232" mass="24607">MSPRSLDPDLRDTLVDIAARLLAAEGPQALTTRRVAAEAGSSTMVLYTHFGSLGDLVREVVREGFARLQDHLTRVRATDDPVADTALLGRAYRRNALANPHLYSVMFGSATLGGFSLSEEDRHHGRYTLANVVESAARCVASGRFRAEDPELVAHRLWSAIHGLITLELGGYLIAPYDAHTCFESQLVALMVGSGDAMEAATASVAASGLRLDEIAGAVGSADGPPARPGRA</sequence>
<name>A0A7W3LRL0_ACTNM</name>
<reference evidence="6 7" key="1">
    <citation type="submission" date="2020-08" db="EMBL/GenBank/DDBJ databases">
        <title>Genomic Encyclopedia of Type Strains, Phase IV (KMG-IV): sequencing the most valuable type-strain genomes for metagenomic binning, comparative biology and taxonomic classification.</title>
        <authorList>
            <person name="Goeker M."/>
        </authorList>
    </citation>
    <scope>NUCLEOTIDE SEQUENCE [LARGE SCALE GENOMIC DNA]</scope>
    <source>
        <strain evidence="6 7">DSM 44197</strain>
    </source>
</reference>
<keyword evidence="7" id="KW-1185">Reference proteome</keyword>
<dbReference type="AlphaFoldDB" id="A0A7W3LRL0"/>
<dbReference type="GO" id="GO:0000976">
    <property type="term" value="F:transcription cis-regulatory region binding"/>
    <property type="evidence" value="ECO:0007669"/>
    <property type="project" value="TreeGrafter"/>
</dbReference>